<dbReference type="PROSITE" id="PS50072">
    <property type="entry name" value="CSA_PPIASE_2"/>
    <property type="match status" value="1"/>
</dbReference>
<dbReference type="Gene3D" id="2.40.100.10">
    <property type="entry name" value="Cyclophilin-like"/>
    <property type="match status" value="1"/>
</dbReference>
<dbReference type="PANTHER" id="PTHR43246">
    <property type="entry name" value="PEPTIDYL-PROLYL CIS-TRANS ISOMERASE CYP38, CHLOROPLASTIC"/>
    <property type="match status" value="1"/>
</dbReference>
<evidence type="ECO:0000256" key="3">
    <source>
        <dbReference type="ARBA" id="ARBA00023235"/>
    </source>
</evidence>
<feature type="domain" description="PPIase cyclophilin-type" evidence="5">
    <location>
        <begin position="28"/>
        <end position="190"/>
    </location>
</feature>
<evidence type="ECO:0000256" key="1">
    <source>
        <dbReference type="ARBA" id="ARBA00007365"/>
    </source>
</evidence>
<dbReference type="PRINTS" id="PR00153">
    <property type="entry name" value="CSAPPISMRASE"/>
</dbReference>
<dbReference type="PROSITE" id="PS00170">
    <property type="entry name" value="CSA_PPIASE_1"/>
    <property type="match status" value="1"/>
</dbReference>
<dbReference type="Proteomes" id="UP001165069">
    <property type="component" value="Unassembled WGS sequence"/>
</dbReference>
<gene>
    <name evidence="6" type="primary">ppiB_2</name>
    <name evidence="6" type="ORF">GETHLI_09470</name>
</gene>
<dbReference type="InterPro" id="IPR029000">
    <property type="entry name" value="Cyclophilin-like_dom_sf"/>
</dbReference>
<evidence type="ECO:0000313" key="6">
    <source>
        <dbReference type="EMBL" id="GLH72445.1"/>
    </source>
</evidence>
<organism evidence="6 7">
    <name type="scientific">Geothrix limicola</name>
    <dbReference type="NCBI Taxonomy" id="2927978"/>
    <lineage>
        <taxon>Bacteria</taxon>
        <taxon>Pseudomonadati</taxon>
        <taxon>Acidobacteriota</taxon>
        <taxon>Holophagae</taxon>
        <taxon>Holophagales</taxon>
        <taxon>Holophagaceae</taxon>
        <taxon>Geothrix</taxon>
    </lineage>
</organism>
<dbReference type="EC" id="5.2.1.8" evidence="4"/>
<proteinExistence type="inferred from homology"/>
<feature type="signal peptide" evidence="4">
    <location>
        <begin position="1"/>
        <end position="18"/>
    </location>
</feature>
<dbReference type="GO" id="GO:0016853">
    <property type="term" value="F:isomerase activity"/>
    <property type="evidence" value="ECO:0007669"/>
    <property type="project" value="UniProtKB-KW"/>
</dbReference>
<dbReference type="CDD" id="cd01920">
    <property type="entry name" value="cyclophilin_EcCYP_like"/>
    <property type="match status" value="1"/>
</dbReference>
<keyword evidence="3 4" id="KW-0413">Isomerase</keyword>
<name>A0ABQ5QC96_9BACT</name>
<dbReference type="Pfam" id="PF00160">
    <property type="entry name" value="Pro_isomerase"/>
    <property type="match status" value="1"/>
</dbReference>
<comment type="function">
    <text evidence="4">PPIases accelerate the folding of proteins. It catalyzes the cis-trans isomerization of proline imidic peptide bonds in oligopeptides.</text>
</comment>
<evidence type="ECO:0000313" key="7">
    <source>
        <dbReference type="Proteomes" id="UP001165069"/>
    </source>
</evidence>
<dbReference type="InterPro" id="IPR044665">
    <property type="entry name" value="E_coli_cyclophilin_A-like"/>
</dbReference>
<dbReference type="SUPFAM" id="SSF50891">
    <property type="entry name" value="Cyclophilin-like"/>
    <property type="match status" value="1"/>
</dbReference>
<comment type="catalytic activity">
    <reaction evidence="4">
        <text>[protein]-peptidylproline (omega=180) = [protein]-peptidylproline (omega=0)</text>
        <dbReference type="Rhea" id="RHEA:16237"/>
        <dbReference type="Rhea" id="RHEA-COMP:10747"/>
        <dbReference type="Rhea" id="RHEA-COMP:10748"/>
        <dbReference type="ChEBI" id="CHEBI:83833"/>
        <dbReference type="ChEBI" id="CHEBI:83834"/>
        <dbReference type="EC" id="5.2.1.8"/>
    </reaction>
</comment>
<evidence type="ECO:0000256" key="4">
    <source>
        <dbReference type="RuleBase" id="RU363019"/>
    </source>
</evidence>
<accession>A0ABQ5QC96</accession>
<protein>
    <recommendedName>
        <fullName evidence="4">Peptidyl-prolyl cis-trans isomerase</fullName>
        <shortName evidence="4">PPIase</shortName>
        <ecNumber evidence="4">5.2.1.8</ecNumber>
    </recommendedName>
</protein>
<dbReference type="InterPro" id="IPR002130">
    <property type="entry name" value="Cyclophilin-type_PPIase_dom"/>
</dbReference>
<comment type="caution">
    <text evidence="6">The sequence shown here is derived from an EMBL/GenBank/DDBJ whole genome shotgun (WGS) entry which is preliminary data.</text>
</comment>
<keyword evidence="4" id="KW-0732">Signal</keyword>
<sequence length="192" mass="21101">MRHLIAVFLFAAALGLCAAPKPKVKLTTSMGVIVMELEPDAAPKTVENFLKYVRKGQYKGTIFHRVINGFMIQGGGYVEYLGKKRTDNSILNEADRATAAGLKNKRGTVAMARTPDPHSAAAEFFINVVDNPALDFKAKTNDKTWGYCVFGKVIQGMDVVDRIKAVKTSNKRSDFLNLPVKPVVIKDAVEIK</sequence>
<dbReference type="EMBL" id="BSDE01000001">
    <property type="protein sequence ID" value="GLH72445.1"/>
    <property type="molecule type" value="Genomic_DNA"/>
</dbReference>
<keyword evidence="7" id="KW-1185">Reference proteome</keyword>
<dbReference type="RefSeq" id="WP_285571038.1">
    <property type="nucleotide sequence ID" value="NZ_BSDE01000001.1"/>
</dbReference>
<keyword evidence="2 4" id="KW-0697">Rotamase</keyword>
<reference evidence="6 7" key="1">
    <citation type="journal article" date="2023" name="Antonie Van Leeuwenhoek">
        <title>Mesoterricola silvestris gen. nov., sp. nov., Mesoterricola sediminis sp. nov., Geothrix oryzae sp. nov., Geothrix edaphica sp. nov., Geothrix rubra sp. nov., and Geothrix limicola sp. nov., six novel members of Acidobacteriota isolated from soils.</title>
        <authorList>
            <person name="Itoh H."/>
            <person name="Sugisawa Y."/>
            <person name="Mise K."/>
            <person name="Xu Z."/>
            <person name="Kuniyasu M."/>
            <person name="Ushijima N."/>
            <person name="Kawano K."/>
            <person name="Kobayashi E."/>
            <person name="Shiratori Y."/>
            <person name="Masuda Y."/>
            <person name="Senoo K."/>
        </authorList>
    </citation>
    <scope>NUCLEOTIDE SEQUENCE [LARGE SCALE GENOMIC DNA]</scope>
    <source>
        <strain evidence="6 7">Red804</strain>
    </source>
</reference>
<feature type="chain" id="PRO_5044970595" description="Peptidyl-prolyl cis-trans isomerase" evidence="4">
    <location>
        <begin position="19"/>
        <end position="192"/>
    </location>
</feature>
<dbReference type="InterPro" id="IPR020892">
    <property type="entry name" value="Cyclophilin-type_PPIase_CS"/>
</dbReference>
<comment type="similarity">
    <text evidence="1 4">Belongs to the cyclophilin-type PPIase family.</text>
</comment>
<evidence type="ECO:0000256" key="2">
    <source>
        <dbReference type="ARBA" id="ARBA00023110"/>
    </source>
</evidence>
<evidence type="ECO:0000259" key="5">
    <source>
        <dbReference type="PROSITE" id="PS50072"/>
    </source>
</evidence>